<evidence type="ECO:0000259" key="1">
    <source>
        <dbReference type="Pfam" id="PF01973"/>
    </source>
</evidence>
<evidence type="ECO:0000313" key="2">
    <source>
        <dbReference type="EMBL" id="QEK11313.1"/>
    </source>
</evidence>
<sequence length="865" mass="100767">MLLIDNINILKTKYKDVWEILKRVEENIEKSTFKLENTKKNIPTLVFNNQEKSLYIHSKYDPIREAEVFIDKFKNISDYKHVVFYGVGLGYHIDVFTKKYPNIAFSIYEPKPEILYYYLENRNLKGLNVKKLNSIYVQSNINDTGRCVEKFVKSIKEEVLFIILPSYERIFKQEYLTFIDLFKKYVSNRRSTLNVNAAYEKRWIINSIINFKETINTPNIIHQKRLCFKDKPVLLVSAGPSLEDEIQNIRYIKENGLAYIFSVGSAINALIAHGIYPDAMTTYDPTHLNQKVFEKVIEQGIDTIPLIFGSSVGFETLQKYKGPKMHMITSQDTVANYYLRLKENSGLEKVNDAPSIAVVTFQLLKKLGVSKVILVGQNLAYRNKKFYAESIKYDHGSFEVTENEMENLIKVKNVYGDEVYTSDALNRMRKQLEMYINLYDVEVINTTKDGAAIEGTVFKQLDEVIDEVLKEKVVEKDWFVCSKAEYDMQYLKKKYELMDKEFEQIKDINKKLVNIFRKLDKLKENRDRKGINKILPKFDKLFKSYQNNKFFEVFIRPMNRVQYELLLSKVPNIRMQKDEIGKADMIIEEFGKFIYGCQKDIQMILPIVQNIHSEIKNLLDEEESSDEKVKKDRSIIAIIPARGGSKGIKNKNIKYLIDKPLISYTIEAAKKSKYIDRIVVTTDDIEIKKVSEQFGVEVPFIRPKELAQDDTPGIEPIIHAVKWLEDNEGYRADYVINLQPTSPLRTSEDIDQAVEKLLNSNSISLVSVCESSEHPYWMKKIENGIMQSFLEVDIKNKNYRRQDLPKVYSLNGAIYMSTTENLVSNKSFYSENTLPYIMPKERSIDIDDMIDFKLAELTLRGEIND</sequence>
<reference evidence="2 3" key="1">
    <citation type="submission" date="2019-07" db="EMBL/GenBank/DDBJ databases">
        <title>Complete genome of Crassaminicella thermophila SY095.</title>
        <authorList>
            <person name="Li X."/>
        </authorList>
    </citation>
    <scope>NUCLEOTIDE SEQUENCE [LARGE SCALE GENOMIC DNA]</scope>
    <source>
        <strain evidence="2 3">SY095</strain>
    </source>
</reference>
<dbReference type="GO" id="GO:0008781">
    <property type="term" value="F:N-acylneuraminate cytidylyltransferase activity"/>
    <property type="evidence" value="ECO:0007669"/>
    <property type="project" value="TreeGrafter"/>
</dbReference>
<dbReference type="AlphaFoldDB" id="A0A5C0S9T4"/>
<accession>A0A5C0S9T4</accession>
<dbReference type="CDD" id="cd02513">
    <property type="entry name" value="CMP-NeuAc_Synthase"/>
    <property type="match status" value="1"/>
</dbReference>
<feature type="domain" description="6-hydroxymethylpterin diphosphokinase MptE-like" evidence="1">
    <location>
        <begin position="207"/>
        <end position="383"/>
    </location>
</feature>
<dbReference type="OrthoDB" id="5291305at2"/>
<dbReference type="PANTHER" id="PTHR21485:SF6">
    <property type="entry name" value="N-ACYLNEURAMINATE CYTIDYLYLTRANSFERASE-RELATED"/>
    <property type="match status" value="1"/>
</dbReference>
<dbReference type="InterPro" id="IPR029044">
    <property type="entry name" value="Nucleotide-diphossugar_trans"/>
</dbReference>
<name>A0A5C0S9T4_CRATE</name>
<dbReference type="Pfam" id="PF01973">
    <property type="entry name" value="MptE-like"/>
    <property type="match status" value="1"/>
</dbReference>
<dbReference type="KEGG" id="crs:FQB35_02415"/>
<dbReference type="Pfam" id="PF02348">
    <property type="entry name" value="CTP_transf_3"/>
    <property type="match status" value="1"/>
</dbReference>
<dbReference type="PANTHER" id="PTHR21485">
    <property type="entry name" value="HAD SUPERFAMILY MEMBERS CMAS AND KDSC"/>
    <property type="match status" value="1"/>
</dbReference>
<evidence type="ECO:0000313" key="3">
    <source>
        <dbReference type="Proteomes" id="UP000324646"/>
    </source>
</evidence>
<dbReference type="Proteomes" id="UP000324646">
    <property type="component" value="Chromosome"/>
</dbReference>
<organism evidence="2 3">
    <name type="scientific">Crassaminicella thermophila</name>
    <dbReference type="NCBI Taxonomy" id="2599308"/>
    <lineage>
        <taxon>Bacteria</taxon>
        <taxon>Bacillati</taxon>
        <taxon>Bacillota</taxon>
        <taxon>Clostridia</taxon>
        <taxon>Eubacteriales</taxon>
        <taxon>Clostridiaceae</taxon>
        <taxon>Crassaminicella</taxon>
    </lineage>
</organism>
<proteinExistence type="predicted"/>
<dbReference type="InterPro" id="IPR050793">
    <property type="entry name" value="CMP-NeuNAc_synthase"/>
</dbReference>
<dbReference type="Gene3D" id="3.90.550.10">
    <property type="entry name" value="Spore Coat Polysaccharide Biosynthesis Protein SpsA, Chain A"/>
    <property type="match status" value="1"/>
</dbReference>
<dbReference type="EMBL" id="CP042243">
    <property type="protein sequence ID" value="QEK11313.1"/>
    <property type="molecule type" value="Genomic_DNA"/>
</dbReference>
<dbReference type="InterPro" id="IPR003329">
    <property type="entry name" value="Cytidylyl_trans"/>
</dbReference>
<dbReference type="RefSeq" id="WP_148808386.1">
    <property type="nucleotide sequence ID" value="NZ_CP042243.1"/>
</dbReference>
<dbReference type="InterPro" id="IPR002826">
    <property type="entry name" value="MptE-like"/>
</dbReference>
<keyword evidence="3" id="KW-1185">Reference proteome</keyword>
<dbReference type="SUPFAM" id="SSF53448">
    <property type="entry name" value="Nucleotide-diphospho-sugar transferases"/>
    <property type="match status" value="1"/>
</dbReference>
<protein>
    <submittedName>
        <fullName evidence="2">DUF115 domain-containing protein</fullName>
    </submittedName>
</protein>
<gene>
    <name evidence="2" type="ORF">FQB35_02415</name>
</gene>